<dbReference type="Proteomes" id="UP000033452">
    <property type="component" value="Unassembled WGS sequence"/>
</dbReference>
<keyword evidence="1" id="KW-0472">Membrane</keyword>
<evidence type="ECO:0000313" key="3">
    <source>
        <dbReference type="Proteomes" id="UP000033452"/>
    </source>
</evidence>
<dbReference type="OrthoDB" id="6309652at2"/>
<evidence type="ECO:0008006" key="4">
    <source>
        <dbReference type="Google" id="ProtNLM"/>
    </source>
</evidence>
<sequence>MIFKKHTPHLATYQKSAIVSFLLKPLGAIILFVGLLNIYFAAGEKSLPFWAIGIIAGIGWHATFGNYRVRVDLAEQMLELKASALMPIFKRRYELAGARGFRVVSSGASTRPYSVVLVTREGLQVAISNSKHQRDAVTTAREFAEFTGLPVIENISS</sequence>
<feature type="transmembrane region" description="Helical" evidence="1">
    <location>
        <begin position="21"/>
        <end position="41"/>
    </location>
</feature>
<protein>
    <recommendedName>
        <fullName evidence="4">DUF304 domain-containing protein</fullName>
    </recommendedName>
</protein>
<keyword evidence="3" id="KW-1185">Reference proteome</keyword>
<gene>
    <name evidence="2" type="ORF">TW77_13780</name>
</gene>
<dbReference type="RefSeq" id="WP_046005565.1">
    <property type="nucleotide sequence ID" value="NZ_JXYA01000031.1"/>
</dbReference>
<accession>A0A0F4QMS3</accession>
<proteinExistence type="predicted"/>
<evidence type="ECO:0000313" key="2">
    <source>
        <dbReference type="EMBL" id="KJZ07932.1"/>
    </source>
</evidence>
<reference evidence="2 3" key="1">
    <citation type="journal article" date="2015" name="BMC Genomics">
        <title>Genome mining reveals unlocked bioactive potential of marine Gram-negative bacteria.</title>
        <authorList>
            <person name="Machado H."/>
            <person name="Sonnenschein E.C."/>
            <person name="Melchiorsen J."/>
            <person name="Gram L."/>
        </authorList>
    </citation>
    <scope>NUCLEOTIDE SEQUENCE [LARGE SCALE GENOMIC DNA]</scope>
    <source>
        <strain evidence="2 3">S2471</strain>
    </source>
</reference>
<dbReference type="PATRIC" id="fig|43658.5.peg.2908"/>
<dbReference type="AlphaFoldDB" id="A0A0F4QMS3"/>
<feature type="transmembrane region" description="Helical" evidence="1">
    <location>
        <begin position="47"/>
        <end position="67"/>
    </location>
</feature>
<name>A0A0F4QMS3_9GAMM</name>
<organism evidence="2 3">
    <name type="scientific">Pseudoalteromonas rubra</name>
    <dbReference type="NCBI Taxonomy" id="43658"/>
    <lineage>
        <taxon>Bacteria</taxon>
        <taxon>Pseudomonadati</taxon>
        <taxon>Pseudomonadota</taxon>
        <taxon>Gammaproteobacteria</taxon>
        <taxon>Alteromonadales</taxon>
        <taxon>Pseudoalteromonadaceae</taxon>
        <taxon>Pseudoalteromonas</taxon>
    </lineage>
</organism>
<keyword evidence="1" id="KW-1133">Transmembrane helix</keyword>
<keyword evidence="1" id="KW-0812">Transmembrane</keyword>
<comment type="caution">
    <text evidence="2">The sequence shown here is derived from an EMBL/GenBank/DDBJ whole genome shotgun (WGS) entry which is preliminary data.</text>
</comment>
<dbReference type="EMBL" id="JXYA01000031">
    <property type="protein sequence ID" value="KJZ07932.1"/>
    <property type="molecule type" value="Genomic_DNA"/>
</dbReference>
<evidence type="ECO:0000256" key="1">
    <source>
        <dbReference type="SAM" id="Phobius"/>
    </source>
</evidence>